<proteinExistence type="predicted"/>
<name>A0A9P5NBK7_GYMJU</name>
<comment type="caution">
    <text evidence="1">The sequence shown here is derived from an EMBL/GenBank/DDBJ whole genome shotgun (WGS) entry which is preliminary data.</text>
</comment>
<keyword evidence="2" id="KW-1185">Reference proteome</keyword>
<reference evidence="1" key="1">
    <citation type="submission" date="2020-11" db="EMBL/GenBank/DDBJ databases">
        <authorList>
            <consortium name="DOE Joint Genome Institute"/>
            <person name="Ahrendt S."/>
            <person name="Riley R."/>
            <person name="Andreopoulos W."/>
            <person name="LaButti K."/>
            <person name="Pangilinan J."/>
            <person name="Ruiz-duenas F.J."/>
            <person name="Barrasa J.M."/>
            <person name="Sanchez-Garcia M."/>
            <person name="Camarero S."/>
            <person name="Miyauchi S."/>
            <person name="Serrano A."/>
            <person name="Linde D."/>
            <person name="Babiker R."/>
            <person name="Drula E."/>
            <person name="Ayuso-Fernandez I."/>
            <person name="Pacheco R."/>
            <person name="Padilla G."/>
            <person name="Ferreira P."/>
            <person name="Barriuso J."/>
            <person name="Kellner H."/>
            <person name="Castanera R."/>
            <person name="Alfaro M."/>
            <person name="Ramirez L."/>
            <person name="Pisabarro A.G."/>
            <person name="Kuo A."/>
            <person name="Tritt A."/>
            <person name="Lipzen A."/>
            <person name="He G."/>
            <person name="Yan M."/>
            <person name="Ng V."/>
            <person name="Cullen D."/>
            <person name="Martin F."/>
            <person name="Rosso M.-N."/>
            <person name="Henrissat B."/>
            <person name="Hibbett D."/>
            <person name="Martinez A.T."/>
            <person name="Grigoriev I.V."/>
        </authorList>
    </citation>
    <scope>NUCLEOTIDE SEQUENCE</scope>
    <source>
        <strain evidence="1">AH 44721</strain>
    </source>
</reference>
<protein>
    <submittedName>
        <fullName evidence="1">Uncharacterized protein</fullName>
    </submittedName>
</protein>
<dbReference type="EMBL" id="JADNYJ010000227">
    <property type="protein sequence ID" value="KAF8873858.1"/>
    <property type="molecule type" value="Genomic_DNA"/>
</dbReference>
<sequence>MAQIWNLLTSVLHILHPEAFVPQDLDFYVPQSGAHEFKEALHQRGYKEKEDQPKCRFYGDTPVAKVGHLYKVGISGSINLIITCSPNPLSVIVKFHSTLVMNVITSDGVLCLYPLLTLAGQGVMTRNTRGTRSCFLKYIFHGFTLKLQFTQHQCMSTAYCHSTMGSIDNPDVLVVPFTRRGSRESTLDSFSPFHWQVGKVAEDEKAIISLSIADRCTSAEAALVPR</sequence>
<dbReference type="Proteomes" id="UP000724874">
    <property type="component" value="Unassembled WGS sequence"/>
</dbReference>
<evidence type="ECO:0000313" key="1">
    <source>
        <dbReference type="EMBL" id="KAF8873858.1"/>
    </source>
</evidence>
<gene>
    <name evidence="1" type="ORF">CPB84DRAFT_1753147</name>
</gene>
<accession>A0A9P5NBK7</accession>
<organism evidence="1 2">
    <name type="scientific">Gymnopilus junonius</name>
    <name type="common">Spectacular rustgill mushroom</name>
    <name type="synonym">Gymnopilus spectabilis subsp. junonius</name>
    <dbReference type="NCBI Taxonomy" id="109634"/>
    <lineage>
        <taxon>Eukaryota</taxon>
        <taxon>Fungi</taxon>
        <taxon>Dikarya</taxon>
        <taxon>Basidiomycota</taxon>
        <taxon>Agaricomycotina</taxon>
        <taxon>Agaricomycetes</taxon>
        <taxon>Agaricomycetidae</taxon>
        <taxon>Agaricales</taxon>
        <taxon>Agaricineae</taxon>
        <taxon>Hymenogastraceae</taxon>
        <taxon>Gymnopilus</taxon>
    </lineage>
</organism>
<dbReference type="OrthoDB" id="2938467at2759"/>
<evidence type="ECO:0000313" key="2">
    <source>
        <dbReference type="Proteomes" id="UP000724874"/>
    </source>
</evidence>
<dbReference type="AlphaFoldDB" id="A0A9P5NBK7"/>